<keyword evidence="1" id="KW-0732">Signal</keyword>
<dbReference type="SUPFAM" id="SSF103247">
    <property type="entry name" value="TT1751-like"/>
    <property type="match status" value="1"/>
</dbReference>
<dbReference type="CDD" id="cd14797">
    <property type="entry name" value="DUF302"/>
    <property type="match status" value="1"/>
</dbReference>
<evidence type="ECO:0000259" key="2">
    <source>
        <dbReference type="Pfam" id="PF03625"/>
    </source>
</evidence>
<evidence type="ECO:0000313" key="4">
    <source>
        <dbReference type="Proteomes" id="UP000190322"/>
    </source>
</evidence>
<dbReference type="AlphaFoldDB" id="A0A1S9ZM68"/>
<dbReference type="EMBL" id="MUXT01000004">
    <property type="protein sequence ID" value="OOR84625.1"/>
    <property type="molecule type" value="Genomic_DNA"/>
</dbReference>
<proteinExistence type="predicted"/>
<evidence type="ECO:0000313" key="3">
    <source>
        <dbReference type="EMBL" id="OOR84625.1"/>
    </source>
</evidence>
<dbReference type="PANTHER" id="PTHR38342:SF2">
    <property type="entry name" value="INNER MEMBRANE OR EXPORTED"/>
    <property type="match status" value="1"/>
</dbReference>
<name>A0A1S9ZM68_9GAMM</name>
<sequence>MKKRSIALVAAILSLSACHMMPKSIQTHQVRPMTTNQPTKTLTSRHNFDDTVVRLTDTITQKGMTIFAVIDHQAAAQKAGLTMQSAKVIIFGNPKVGTPLMVKNPSFALKLPLKVLVTEVAGQTQVAFLTTEALIADSQINYDEVANTLAGAEKLIQTVVTQ</sequence>
<gene>
    <name evidence="3" type="ORF">B0180_03485</name>
</gene>
<reference evidence="3 4" key="1">
    <citation type="submission" date="2017-02" db="EMBL/GenBank/DDBJ databases">
        <title>Draft genome sequence of Moraxella canis CCUG 8415A type strain.</title>
        <authorList>
            <person name="Engstrom-Jakobsson H."/>
            <person name="Salva-Serra F."/>
            <person name="Thorell K."/>
            <person name="Gonzales-Siles L."/>
            <person name="Karlsson R."/>
            <person name="Boulund F."/>
            <person name="Engstrand L."/>
            <person name="Moore E."/>
        </authorList>
    </citation>
    <scope>NUCLEOTIDE SEQUENCE [LARGE SCALE GENOMIC DNA]</scope>
    <source>
        <strain evidence="3 4">CCUG 8415A</strain>
    </source>
</reference>
<comment type="caution">
    <text evidence="3">The sequence shown here is derived from an EMBL/GenBank/DDBJ whole genome shotgun (WGS) entry which is preliminary data.</text>
</comment>
<protein>
    <recommendedName>
        <fullName evidence="2">DUF302 domain-containing protein</fullName>
    </recommendedName>
</protein>
<dbReference type="Proteomes" id="UP000190322">
    <property type="component" value="Unassembled WGS sequence"/>
</dbReference>
<feature type="chain" id="PRO_5011961601" description="DUF302 domain-containing protein" evidence="1">
    <location>
        <begin position="20"/>
        <end position="162"/>
    </location>
</feature>
<dbReference type="PANTHER" id="PTHR38342">
    <property type="entry name" value="SLR5037 PROTEIN"/>
    <property type="match status" value="1"/>
</dbReference>
<accession>A0A1S9ZM68</accession>
<feature type="domain" description="DUF302" evidence="2">
    <location>
        <begin position="70"/>
        <end position="128"/>
    </location>
</feature>
<organism evidence="3 4">
    <name type="scientific">Moraxella canis</name>
    <dbReference type="NCBI Taxonomy" id="90239"/>
    <lineage>
        <taxon>Bacteria</taxon>
        <taxon>Pseudomonadati</taxon>
        <taxon>Pseudomonadota</taxon>
        <taxon>Gammaproteobacteria</taxon>
        <taxon>Moraxellales</taxon>
        <taxon>Moraxellaceae</taxon>
        <taxon>Moraxella</taxon>
    </lineage>
</organism>
<dbReference type="Pfam" id="PF03625">
    <property type="entry name" value="DUF302"/>
    <property type="match status" value="1"/>
</dbReference>
<dbReference type="InterPro" id="IPR035923">
    <property type="entry name" value="TT1751-like_sf"/>
</dbReference>
<dbReference type="PROSITE" id="PS51257">
    <property type="entry name" value="PROKAR_LIPOPROTEIN"/>
    <property type="match status" value="1"/>
</dbReference>
<feature type="signal peptide" evidence="1">
    <location>
        <begin position="1"/>
        <end position="19"/>
    </location>
</feature>
<dbReference type="Gene3D" id="3.30.310.70">
    <property type="entry name" value="TT1751-like domain"/>
    <property type="match status" value="1"/>
</dbReference>
<evidence type="ECO:0000256" key="1">
    <source>
        <dbReference type="SAM" id="SignalP"/>
    </source>
</evidence>
<dbReference type="InterPro" id="IPR005180">
    <property type="entry name" value="DUF302"/>
</dbReference>